<proteinExistence type="predicted"/>
<feature type="domain" description="Helicase C-terminal" evidence="1">
    <location>
        <begin position="1"/>
        <end position="115"/>
    </location>
</feature>
<dbReference type="CDD" id="cd18787">
    <property type="entry name" value="SF2_C_DEAD"/>
    <property type="match status" value="1"/>
</dbReference>
<reference evidence="2" key="1">
    <citation type="submission" date="2021-01" db="EMBL/GenBank/DDBJ databases">
        <authorList>
            <person name="Corre E."/>
            <person name="Pelletier E."/>
            <person name="Niang G."/>
            <person name="Scheremetjew M."/>
            <person name="Finn R."/>
            <person name="Kale V."/>
            <person name="Holt S."/>
            <person name="Cochrane G."/>
            <person name="Meng A."/>
            <person name="Brown T."/>
            <person name="Cohen L."/>
        </authorList>
    </citation>
    <scope>NUCLEOTIDE SEQUENCE</scope>
    <source>
        <strain evidence="2">SoJaBio B1-5/56/2</strain>
    </source>
</reference>
<protein>
    <recommendedName>
        <fullName evidence="1">Helicase C-terminal domain-containing protein</fullName>
    </recommendedName>
</protein>
<dbReference type="PROSITE" id="PS51194">
    <property type="entry name" value="HELICASE_CTER"/>
    <property type="match status" value="1"/>
</dbReference>
<dbReference type="SUPFAM" id="SSF52540">
    <property type="entry name" value="P-loop containing nucleoside triphosphate hydrolases"/>
    <property type="match status" value="1"/>
</dbReference>
<sequence length="115" mass="13369">MRQRDFTISCVHGDMEKKERDEVFRDFRSGVSRILICTDLLARDIDVAQISMVVNYDLPRNVDTYLYRIGRSGRFGRKGVAVNFITNDDVDQLRAIEQFYQTVIEEMPADLADML</sequence>
<dbReference type="AlphaFoldDB" id="A0A7S4NX13"/>
<evidence type="ECO:0000313" key="2">
    <source>
        <dbReference type="EMBL" id="CAE2312575.1"/>
    </source>
</evidence>
<dbReference type="SMART" id="SM00490">
    <property type="entry name" value="HELICc"/>
    <property type="match status" value="1"/>
</dbReference>
<organism evidence="2">
    <name type="scientific">Paramoeba aestuarina</name>
    <dbReference type="NCBI Taxonomy" id="180227"/>
    <lineage>
        <taxon>Eukaryota</taxon>
        <taxon>Amoebozoa</taxon>
        <taxon>Discosea</taxon>
        <taxon>Flabellinia</taxon>
        <taxon>Dactylopodida</taxon>
        <taxon>Paramoebidae</taxon>
        <taxon>Paramoeba</taxon>
    </lineage>
</organism>
<dbReference type="InterPro" id="IPR027417">
    <property type="entry name" value="P-loop_NTPase"/>
</dbReference>
<gene>
    <name evidence="2" type="ORF">NAES01612_LOCUS14551</name>
</gene>
<evidence type="ECO:0000259" key="1">
    <source>
        <dbReference type="PROSITE" id="PS51194"/>
    </source>
</evidence>
<dbReference type="PANTHER" id="PTHR47958">
    <property type="entry name" value="ATP-DEPENDENT RNA HELICASE DBP3"/>
    <property type="match status" value="1"/>
</dbReference>
<dbReference type="Pfam" id="PF00271">
    <property type="entry name" value="Helicase_C"/>
    <property type="match status" value="1"/>
</dbReference>
<dbReference type="Gene3D" id="3.40.50.300">
    <property type="entry name" value="P-loop containing nucleotide triphosphate hydrolases"/>
    <property type="match status" value="1"/>
</dbReference>
<dbReference type="EMBL" id="HBKR01022321">
    <property type="protein sequence ID" value="CAE2312575.1"/>
    <property type="molecule type" value="Transcribed_RNA"/>
</dbReference>
<dbReference type="InterPro" id="IPR001650">
    <property type="entry name" value="Helicase_C-like"/>
</dbReference>
<name>A0A7S4NX13_9EUKA</name>
<accession>A0A7S4NX13</accession>